<proteinExistence type="predicted"/>
<organism evidence="2 3">
    <name type="scientific">Candidatus Beckwithbacteria bacterium CG23_combo_of_CG06-09_8_20_14_all_34_8</name>
    <dbReference type="NCBI Taxonomy" id="1974497"/>
    <lineage>
        <taxon>Bacteria</taxon>
        <taxon>Candidatus Beckwithiibacteriota</taxon>
    </lineage>
</organism>
<keyword evidence="1" id="KW-0812">Transmembrane</keyword>
<evidence type="ECO:0000313" key="3">
    <source>
        <dbReference type="Proteomes" id="UP000229459"/>
    </source>
</evidence>
<feature type="transmembrane region" description="Helical" evidence="1">
    <location>
        <begin position="63"/>
        <end position="83"/>
    </location>
</feature>
<evidence type="ECO:0000256" key="1">
    <source>
        <dbReference type="SAM" id="Phobius"/>
    </source>
</evidence>
<gene>
    <name evidence="2" type="ORF">COX08_04485</name>
</gene>
<evidence type="ECO:0008006" key="4">
    <source>
        <dbReference type="Google" id="ProtNLM"/>
    </source>
</evidence>
<sequence length="187" mass="21765">LRRRWLEIIALVISLGIFVMASFGILPTEAFGYRLLAGNLFIFITGSLIYDIRHSKNAKISKYVVSTAWLGLVVLAIILKISGNLQVPLNGPVIFGFLILVPIIWLLSGIKNRRNWDDFFSILSYGVFLNHYWLLWVLDWLNIYPQPNMIEKWIRFGIVIPISLLLSWISYSLIDKRITQFRRLKRN</sequence>
<feature type="transmembrane region" description="Helical" evidence="1">
    <location>
        <begin position="153"/>
        <end position="174"/>
    </location>
</feature>
<feature type="non-terminal residue" evidence="2">
    <location>
        <position position="1"/>
    </location>
</feature>
<dbReference type="EMBL" id="PCSR01000105">
    <property type="protein sequence ID" value="PIP52806.1"/>
    <property type="molecule type" value="Genomic_DNA"/>
</dbReference>
<evidence type="ECO:0000313" key="2">
    <source>
        <dbReference type="EMBL" id="PIP52806.1"/>
    </source>
</evidence>
<feature type="transmembrane region" description="Helical" evidence="1">
    <location>
        <begin position="89"/>
        <end position="107"/>
    </location>
</feature>
<accession>A0A2H0B591</accession>
<reference evidence="2 3" key="1">
    <citation type="submission" date="2017-09" db="EMBL/GenBank/DDBJ databases">
        <title>Depth-based differentiation of microbial function through sediment-hosted aquifers and enrichment of novel symbionts in the deep terrestrial subsurface.</title>
        <authorList>
            <person name="Probst A.J."/>
            <person name="Ladd B."/>
            <person name="Jarett J.K."/>
            <person name="Geller-Mcgrath D.E."/>
            <person name="Sieber C.M."/>
            <person name="Emerson J.B."/>
            <person name="Anantharaman K."/>
            <person name="Thomas B.C."/>
            <person name="Malmstrom R."/>
            <person name="Stieglmeier M."/>
            <person name="Klingl A."/>
            <person name="Woyke T."/>
            <person name="Ryan C.M."/>
            <person name="Banfield J.F."/>
        </authorList>
    </citation>
    <scope>NUCLEOTIDE SEQUENCE [LARGE SCALE GENOMIC DNA]</scope>
    <source>
        <strain evidence="2">CG23_combo_of_CG06-09_8_20_14_all_34_8</strain>
    </source>
</reference>
<feature type="transmembrane region" description="Helical" evidence="1">
    <location>
        <begin position="5"/>
        <end position="25"/>
    </location>
</feature>
<dbReference type="Proteomes" id="UP000229459">
    <property type="component" value="Unassembled WGS sequence"/>
</dbReference>
<comment type="caution">
    <text evidence="2">The sequence shown here is derived from an EMBL/GenBank/DDBJ whole genome shotgun (WGS) entry which is preliminary data.</text>
</comment>
<dbReference type="AlphaFoldDB" id="A0A2H0B591"/>
<name>A0A2H0B591_9BACT</name>
<protein>
    <recommendedName>
        <fullName evidence="4">Acyltransferase 3 domain-containing protein</fullName>
    </recommendedName>
</protein>
<keyword evidence="1" id="KW-1133">Transmembrane helix</keyword>
<keyword evidence="1" id="KW-0472">Membrane</keyword>
<feature type="transmembrane region" description="Helical" evidence="1">
    <location>
        <begin position="31"/>
        <end position="51"/>
    </location>
</feature>
<feature type="transmembrane region" description="Helical" evidence="1">
    <location>
        <begin position="119"/>
        <end position="141"/>
    </location>
</feature>